<name>A0AC60Q0X4_IXOPE</name>
<dbReference type="Proteomes" id="UP000805193">
    <property type="component" value="Unassembled WGS sequence"/>
</dbReference>
<sequence>MLIIPDTLSKRPGEALSELVIRLHLLVIYFSLSGPKSGCSADPTTAAARAPAPQVSHRGTTLKPECLAPSIRRRVWSSPGSRSGTCVHRVVLVRRASCEFLASVSASVNPPAARKSPGRNPGAQVSGL</sequence>
<evidence type="ECO:0000313" key="1">
    <source>
        <dbReference type="EMBL" id="KAG0427303.1"/>
    </source>
</evidence>
<organism evidence="1 2">
    <name type="scientific">Ixodes persulcatus</name>
    <name type="common">Taiga tick</name>
    <dbReference type="NCBI Taxonomy" id="34615"/>
    <lineage>
        <taxon>Eukaryota</taxon>
        <taxon>Metazoa</taxon>
        <taxon>Ecdysozoa</taxon>
        <taxon>Arthropoda</taxon>
        <taxon>Chelicerata</taxon>
        <taxon>Arachnida</taxon>
        <taxon>Acari</taxon>
        <taxon>Parasitiformes</taxon>
        <taxon>Ixodida</taxon>
        <taxon>Ixodoidea</taxon>
        <taxon>Ixodidae</taxon>
        <taxon>Ixodinae</taxon>
        <taxon>Ixodes</taxon>
    </lineage>
</organism>
<proteinExistence type="predicted"/>
<dbReference type="EMBL" id="JABSTQ010009642">
    <property type="protein sequence ID" value="KAG0427303.1"/>
    <property type="molecule type" value="Genomic_DNA"/>
</dbReference>
<comment type="caution">
    <text evidence="1">The sequence shown here is derived from an EMBL/GenBank/DDBJ whole genome shotgun (WGS) entry which is preliminary data.</text>
</comment>
<keyword evidence="2" id="KW-1185">Reference proteome</keyword>
<gene>
    <name evidence="1" type="ORF">HPB47_025648</name>
</gene>
<accession>A0AC60Q0X4</accession>
<protein>
    <submittedName>
        <fullName evidence="1">Uncharacterized protein</fullName>
    </submittedName>
</protein>
<evidence type="ECO:0000313" key="2">
    <source>
        <dbReference type="Proteomes" id="UP000805193"/>
    </source>
</evidence>
<reference evidence="1 2" key="1">
    <citation type="journal article" date="2020" name="Cell">
        <title>Large-Scale Comparative Analyses of Tick Genomes Elucidate Their Genetic Diversity and Vector Capacities.</title>
        <authorList>
            <consortium name="Tick Genome and Microbiome Consortium (TIGMIC)"/>
            <person name="Jia N."/>
            <person name="Wang J."/>
            <person name="Shi W."/>
            <person name="Du L."/>
            <person name="Sun Y."/>
            <person name="Zhan W."/>
            <person name="Jiang J.F."/>
            <person name="Wang Q."/>
            <person name="Zhang B."/>
            <person name="Ji P."/>
            <person name="Bell-Sakyi L."/>
            <person name="Cui X.M."/>
            <person name="Yuan T.T."/>
            <person name="Jiang B.G."/>
            <person name="Yang W.F."/>
            <person name="Lam T.T."/>
            <person name="Chang Q.C."/>
            <person name="Ding S.J."/>
            <person name="Wang X.J."/>
            <person name="Zhu J.G."/>
            <person name="Ruan X.D."/>
            <person name="Zhao L."/>
            <person name="Wei J.T."/>
            <person name="Ye R.Z."/>
            <person name="Que T.C."/>
            <person name="Du C.H."/>
            <person name="Zhou Y.H."/>
            <person name="Cheng J.X."/>
            <person name="Dai P.F."/>
            <person name="Guo W.B."/>
            <person name="Han X.H."/>
            <person name="Huang E.J."/>
            <person name="Li L.F."/>
            <person name="Wei W."/>
            <person name="Gao Y.C."/>
            <person name="Liu J.Z."/>
            <person name="Shao H.Z."/>
            <person name="Wang X."/>
            <person name="Wang C.C."/>
            <person name="Yang T.C."/>
            <person name="Huo Q.B."/>
            <person name="Li W."/>
            <person name="Chen H.Y."/>
            <person name="Chen S.E."/>
            <person name="Zhou L.G."/>
            <person name="Ni X.B."/>
            <person name="Tian J.H."/>
            <person name="Sheng Y."/>
            <person name="Liu T."/>
            <person name="Pan Y.S."/>
            <person name="Xia L.Y."/>
            <person name="Li J."/>
            <person name="Zhao F."/>
            <person name="Cao W.C."/>
        </authorList>
    </citation>
    <scope>NUCLEOTIDE SEQUENCE [LARGE SCALE GENOMIC DNA]</scope>
    <source>
        <strain evidence="1">Iper-2018</strain>
    </source>
</reference>